<accession>A0A532VAH3</accession>
<proteinExistence type="inferred from homology"/>
<dbReference type="InterPro" id="IPR003156">
    <property type="entry name" value="DHHA1_dom"/>
</dbReference>
<evidence type="ECO:0000256" key="1">
    <source>
        <dbReference type="ARBA" id="ARBA00005915"/>
    </source>
</evidence>
<dbReference type="GO" id="GO:0006310">
    <property type="term" value="P:DNA recombination"/>
    <property type="evidence" value="ECO:0007669"/>
    <property type="project" value="InterPro"/>
</dbReference>
<keyword evidence="5 9" id="KW-0269">Exonuclease</keyword>
<dbReference type="NCBIfam" id="TIGR00644">
    <property type="entry name" value="recJ"/>
    <property type="match status" value="1"/>
</dbReference>
<dbReference type="InterPro" id="IPR004610">
    <property type="entry name" value="RecJ"/>
</dbReference>
<comment type="similarity">
    <text evidence="1">Belongs to the RecJ family.</text>
</comment>
<evidence type="ECO:0000256" key="5">
    <source>
        <dbReference type="ARBA" id="ARBA00022839"/>
    </source>
</evidence>
<dbReference type="Pfam" id="PF02272">
    <property type="entry name" value="DHHA1"/>
    <property type="match status" value="1"/>
</dbReference>
<keyword evidence="3" id="KW-0540">Nuclease</keyword>
<sequence length="580" mass="64226">MSPSIYKTRRWISESVDDRLVRDFASHQGIPYLPALVLWKRGYRDEDAVTRFLNPSLEHLHDPYGLPDMERGVERLLDARSKGEKVLVHGDYDVDGVTGTALLVRGLARLGIGADFYLPHRMREGYGLSAKAIDAAKEHQTSVILTVDCGITAIEEALLAKEAGIDLVITDHHEPGEEWPEAIAVVDPKRADSTYPFAELAGVGVAYKLLAALSGRAGESLDALNQDLDLVALGTIADVAPLIDENRVFASFGLQHIPKTDKVGVKALLDVSRLAGKPITASNVAFGLAPRLNASGRMADALEALRLLLTTDPEVAQSLALKLDHLNRNRRQTEDLILEEARILAEHQIRETDPRVLVCYRPNWHEGVIGIVASRLVDDFYRPTIMFAEKEGRLKGSARSVHGFHLYDALVAVHEHLVTFGGHEAAAGLVLEKAKLARFTQAINEHAMGYPREVFEPRLYLEAEVQLGDLDAETTACFERFRPFGVGNPGPSFATRGLEVVGTPRVFGRNHLKFTVRKDKTTMPVLAFGKSDLILKLEAGRKEAVDLAYRIAEDSYWGKKRMQLIAQDLKLRYEPEDFDA</sequence>
<evidence type="ECO:0000259" key="7">
    <source>
        <dbReference type="Pfam" id="PF02272"/>
    </source>
</evidence>
<evidence type="ECO:0000313" key="9">
    <source>
        <dbReference type="EMBL" id="TKJ44196.1"/>
    </source>
</evidence>
<evidence type="ECO:0000256" key="2">
    <source>
        <dbReference type="ARBA" id="ARBA00019841"/>
    </source>
</evidence>
<dbReference type="Pfam" id="PF01368">
    <property type="entry name" value="DHH"/>
    <property type="match status" value="1"/>
</dbReference>
<name>A0A532VAH3_UNCT6</name>
<evidence type="ECO:0000256" key="4">
    <source>
        <dbReference type="ARBA" id="ARBA00022801"/>
    </source>
</evidence>
<protein>
    <recommendedName>
        <fullName evidence="2">Single-stranded-DNA-specific exonuclease RecJ</fullName>
    </recommendedName>
</protein>
<keyword evidence="4" id="KW-0378">Hydrolase</keyword>
<dbReference type="InterPro" id="IPR001667">
    <property type="entry name" value="DDH_dom"/>
</dbReference>
<dbReference type="GO" id="GO:0008409">
    <property type="term" value="F:5'-3' exonuclease activity"/>
    <property type="evidence" value="ECO:0007669"/>
    <property type="project" value="InterPro"/>
</dbReference>
<dbReference type="InterPro" id="IPR051673">
    <property type="entry name" value="SSDNA_exonuclease_RecJ"/>
</dbReference>
<dbReference type="InterPro" id="IPR038763">
    <property type="entry name" value="DHH_sf"/>
</dbReference>
<evidence type="ECO:0000259" key="6">
    <source>
        <dbReference type="Pfam" id="PF01368"/>
    </source>
</evidence>
<dbReference type="InterPro" id="IPR041122">
    <property type="entry name" value="RecJ_OB"/>
</dbReference>
<dbReference type="EMBL" id="NJBO01000001">
    <property type="protein sequence ID" value="TKJ44196.1"/>
    <property type="molecule type" value="Genomic_DNA"/>
</dbReference>
<evidence type="ECO:0000256" key="3">
    <source>
        <dbReference type="ARBA" id="ARBA00022722"/>
    </source>
</evidence>
<dbReference type="Pfam" id="PF17768">
    <property type="entry name" value="RecJ_OB"/>
    <property type="match status" value="1"/>
</dbReference>
<dbReference type="Proteomes" id="UP000317778">
    <property type="component" value="Unassembled WGS sequence"/>
</dbReference>
<evidence type="ECO:0000259" key="8">
    <source>
        <dbReference type="Pfam" id="PF17768"/>
    </source>
</evidence>
<feature type="domain" description="RecJ OB" evidence="8">
    <location>
        <begin position="462"/>
        <end position="568"/>
    </location>
</feature>
<dbReference type="SUPFAM" id="SSF64182">
    <property type="entry name" value="DHH phosphoesterases"/>
    <property type="match status" value="1"/>
</dbReference>
<dbReference type="Gene3D" id="3.90.1640.30">
    <property type="match status" value="1"/>
</dbReference>
<reference evidence="9 10" key="1">
    <citation type="submission" date="2017-06" db="EMBL/GenBank/DDBJ databases">
        <title>Novel microbial phyla capable of carbon fixation and sulfur reduction in deep-sea sediments.</title>
        <authorList>
            <person name="Huang J."/>
            <person name="Baker B."/>
            <person name="Wang Y."/>
        </authorList>
    </citation>
    <scope>NUCLEOTIDE SEQUENCE [LARGE SCALE GENOMIC DNA]</scope>
    <source>
        <strain evidence="9">B3_TA06</strain>
    </source>
</reference>
<dbReference type="GO" id="GO:0003676">
    <property type="term" value="F:nucleic acid binding"/>
    <property type="evidence" value="ECO:0007669"/>
    <property type="project" value="InterPro"/>
</dbReference>
<feature type="domain" description="DHHA1" evidence="7">
    <location>
        <begin position="354"/>
        <end position="445"/>
    </location>
</feature>
<dbReference type="GO" id="GO:0006281">
    <property type="term" value="P:DNA repair"/>
    <property type="evidence" value="ECO:0007669"/>
    <property type="project" value="InterPro"/>
</dbReference>
<gene>
    <name evidence="9" type="primary">recJ</name>
    <name evidence="9" type="ORF">CEE36_00180</name>
</gene>
<dbReference type="AlphaFoldDB" id="A0A532VAH3"/>
<dbReference type="PANTHER" id="PTHR30255:SF2">
    <property type="entry name" value="SINGLE-STRANDED-DNA-SPECIFIC EXONUCLEASE RECJ"/>
    <property type="match status" value="1"/>
</dbReference>
<comment type="caution">
    <text evidence="9">The sequence shown here is derived from an EMBL/GenBank/DDBJ whole genome shotgun (WGS) entry which is preliminary data.</text>
</comment>
<organism evidence="9 10">
    <name type="scientific">candidate division TA06 bacterium B3_TA06</name>
    <dbReference type="NCBI Taxonomy" id="2012487"/>
    <lineage>
        <taxon>Bacteria</taxon>
        <taxon>Bacteria division TA06</taxon>
    </lineage>
</organism>
<dbReference type="PANTHER" id="PTHR30255">
    <property type="entry name" value="SINGLE-STRANDED-DNA-SPECIFIC EXONUCLEASE RECJ"/>
    <property type="match status" value="1"/>
</dbReference>
<evidence type="ECO:0000313" key="10">
    <source>
        <dbReference type="Proteomes" id="UP000317778"/>
    </source>
</evidence>
<feature type="domain" description="DDH" evidence="6">
    <location>
        <begin position="85"/>
        <end position="235"/>
    </location>
</feature>
<dbReference type="Gene3D" id="3.10.310.30">
    <property type="match status" value="1"/>
</dbReference>